<dbReference type="InterPro" id="IPR010169">
    <property type="entry name" value="AcOrn-deacetyl"/>
</dbReference>
<dbReference type="Pfam" id="PF07687">
    <property type="entry name" value="M20_dimer"/>
    <property type="match status" value="1"/>
</dbReference>
<dbReference type="PROSITE" id="PS00759">
    <property type="entry name" value="ARGE_DAPE_CPG2_2"/>
    <property type="match status" value="1"/>
</dbReference>
<evidence type="ECO:0000256" key="2">
    <source>
        <dbReference type="ARBA" id="ARBA00005691"/>
    </source>
</evidence>
<dbReference type="GO" id="GO:0008777">
    <property type="term" value="F:acetylornithine deacetylase activity"/>
    <property type="evidence" value="ECO:0007669"/>
    <property type="project" value="UniProtKB-EC"/>
</dbReference>
<keyword evidence="3" id="KW-0963">Cytoplasm</keyword>
<dbReference type="PANTHER" id="PTHR43808:SF31">
    <property type="entry name" value="N-ACETYL-L-CITRULLINE DEACETYLASE"/>
    <property type="match status" value="1"/>
</dbReference>
<dbReference type="Proteomes" id="UP000006798">
    <property type="component" value="Plasmid pBB1"/>
</dbReference>
<dbReference type="AlphaFoldDB" id="F8GVE1"/>
<comment type="similarity">
    <text evidence="2">Belongs to the peptidase M20A family. ArgE subfamily.</text>
</comment>
<dbReference type="SUPFAM" id="SSF55031">
    <property type="entry name" value="Bacterial exopeptidase dimerisation domain"/>
    <property type="match status" value="1"/>
</dbReference>
<proteinExistence type="inferred from homology"/>
<dbReference type="SUPFAM" id="SSF53187">
    <property type="entry name" value="Zn-dependent exopeptidases"/>
    <property type="match status" value="1"/>
</dbReference>
<organism evidence="11 12">
    <name type="scientific">Cupriavidus necator (strain ATCC 43291 / DSM 13513 / CCUG 52238 / LMG 8453 / N-1)</name>
    <name type="common">Ralstonia eutropha</name>
    <dbReference type="NCBI Taxonomy" id="1042878"/>
    <lineage>
        <taxon>Bacteria</taxon>
        <taxon>Pseudomonadati</taxon>
        <taxon>Pseudomonadota</taxon>
        <taxon>Betaproteobacteria</taxon>
        <taxon>Burkholderiales</taxon>
        <taxon>Burkholderiaceae</taxon>
        <taxon>Cupriavidus</taxon>
    </lineage>
</organism>
<dbReference type="PROSITE" id="PS00758">
    <property type="entry name" value="ARGE_DAPE_CPG2_1"/>
    <property type="match status" value="1"/>
</dbReference>
<accession>F8GVE1</accession>
<keyword evidence="7 11" id="KW-0378">Hydrolase</keyword>
<evidence type="ECO:0000313" key="11">
    <source>
        <dbReference type="EMBL" id="AEI81500.1"/>
    </source>
</evidence>
<dbReference type="InterPro" id="IPR001261">
    <property type="entry name" value="ArgE/DapE_CS"/>
</dbReference>
<keyword evidence="4" id="KW-0055">Arginine biosynthesis</keyword>
<dbReference type="EC" id="3.5.1.16" evidence="11"/>
<dbReference type="InterPro" id="IPR050072">
    <property type="entry name" value="Peptidase_M20A"/>
</dbReference>
<evidence type="ECO:0000259" key="10">
    <source>
        <dbReference type="Pfam" id="PF07687"/>
    </source>
</evidence>
<evidence type="ECO:0000256" key="1">
    <source>
        <dbReference type="ARBA" id="ARBA00001947"/>
    </source>
</evidence>
<keyword evidence="8" id="KW-0862">Zinc</keyword>
<keyword evidence="9" id="KW-0170">Cobalt</keyword>
<dbReference type="KEGG" id="cnc:CNE_BB1p00680"/>
<evidence type="ECO:0000256" key="8">
    <source>
        <dbReference type="ARBA" id="ARBA00022833"/>
    </source>
</evidence>
<sequence>MSAQDSAQVSTRTMEWLRTLIGYKTVSGSDSNLELLECVEATLLARGFQVRYSRSPDGARANLFASIGRGDGGLLFSGHTDVVPTTGQEWSRPEFTLTEEQDRLYGRGTTDMKGYIAAVLAAVESFPLENLRSPLHVALTYDEEIGCVGVRGLLADLSSAGIRPAACVVGEPTRLQVVRAHKGRHSYRCHVRGRAAHSSLAGLGINALVAASRVVGLVSHRADMLKNHENDQGFYVPYSTMAPCRLLAGNANNVIPEAAEFDFDLRFLPSTDPDDVMAPIINAATLIEGELRTKVEDASVRIERRTAVPALAEQSGSDAVAEMALRAGAQRGANVAFTTEGGLYQQAGIPTIICGPGDIAQAHTADEYIERSQLAAANRFVRRMLDALSQ</sequence>
<dbReference type="NCBIfam" id="TIGR01892">
    <property type="entry name" value="AcOrn-deacetyl"/>
    <property type="match status" value="1"/>
</dbReference>
<dbReference type="Gene3D" id="3.40.630.10">
    <property type="entry name" value="Zn peptidases"/>
    <property type="match status" value="1"/>
</dbReference>
<dbReference type="PANTHER" id="PTHR43808">
    <property type="entry name" value="ACETYLORNITHINE DEACETYLASE"/>
    <property type="match status" value="1"/>
</dbReference>
<keyword evidence="6" id="KW-0479">Metal-binding</keyword>
<keyword evidence="5" id="KW-0028">Amino-acid biosynthesis</keyword>
<dbReference type="InterPro" id="IPR011650">
    <property type="entry name" value="Peptidase_M20_dimer"/>
</dbReference>
<evidence type="ECO:0000256" key="7">
    <source>
        <dbReference type="ARBA" id="ARBA00022801"/>
    </source>
</evidence>
<feature type="domain" description="Peptidase M20 dimerisation" evidence="10">
    <location>
        <begin position="180"/>
        <end position="282"/>
    </location>
</feature>
<reference evidence="11 12" key="1">
    <citation type="journal article" date="2011" name="J. Bacteriol.">
        <title>Complete genome sequence of the type strain Cupriavidus necator N-1.</title>
        <authorList>
            <person name="Poehlein A."/>
            <person name="Kusian B."/>
            <person name="Friedrich B."/>
            <person name="Daniel R."/>
            <person name="Bowien B."/>
        </authorList>
    </citation>
    <scope>NUCLEOTIDE SEQUENCE [LARGE SCALE GENOMIC DNA]</scope>
    <source>
        <strain evidence="12">ATCC 43291 / DSM 13513 / CCUG 52238 / LMG 8453 / N-1</strain>
        <plasmid evidence="11 12">pBB1</plasmid>
    </source>
</reference>
<evidence type="ECO:0000256" key="9">
    <source>
        <dbReference type="ARBA" id="ARBA00023285"/>
    </source>
</evidence>
<dbReference type="Pfam" id="PF01546">
    <property type="entry name" value="Peptidase_M20"/>
    <property type="match status" value="1"/>
</dbReference>
<name>F8GVE1_CUPNN</name>
<evidence type="ECO:0000256" key="5">
    <source>
        <dbReference type="ARBA" id="ARBA00022605"/>
    </source>
</evidence>
<dbReference type="InterPro" id="IPR002933">
    <property type="entry name" value="Peptidase_M20"/>
</dbReference>
<evidence type="ECO:0000256" key="3">
    <source>
        <dbReference type="ARBA" id="ARBA00022490"/>
    </source>
</evidence>
<dbReference type="GO" id="GO:0006526">
    <property type="term" value="P:L-arginine biosynthetic process"/>
    <property type="evidence" value="ECO:0007669"/>
    <property type="project" value="UniProtKB-KW"/>
</dbReference>
<dbReference type="MEROPS" id="M20.974"/>
<dbReference type="EMBL" id="CP002879">
    <property type="protein sequence ID" value="AEI81500.1"/>
    <property type="molecule type" value="Genomic_DNA"/>
</dbReference>
<dbReference type="GO" id="GO:0046872">
    <property type="term" value="F:metal ion binding"/>
    <property type="evidence" value="ECO:0007669"/>
    <property type="project" value="UniProtKB-KW"/>
</dbReference>
<comment type="cofactor">
    <cofactor evidence="1">
        <name>Zn(2+)</name>
        <dbReference type="ChEBI" id="CHEBI:29105"/>
    </cofactor>
</comment>
<dbReference type="Gene3D" id="3.30.70.360">
    <property type="match status" value="1"/>
</dbReference>
<evidence type="ECO:0000256" key="6">
    <source>
        <dbReference type="ARBA" id="ARBA00022723"/>
    </source>
</evidence>
<dbReference type="RefSeq" id="WP_013958559.1">
    <property type="nucleotide sequence ID" value="NC_015727.1"/>
</dbReference>
<dbReference type="CDD" id="cd03894">
    <property type="entry name" value="M20_ArgE"/>
    <property type="match status" value="1"/>
</dbReference>
<gene>
    <name evidence="11" type="primary">argE1</name>
    <name evidence="11" type="ordered locus">CNE_BB1p00680</name>
</gene>
<keyword evidence="11" id="KW-0614">Plasmid</keyword>
<dbReference type="NCBIfam" id="NF005710">
    <property type="entry name" value="PRK07522.1"/>
    <property type="match status" value="1"/>
</dbReference>
<evidence type="ECO:0000313" key="12">
    <source>
        <dbReference type="Proteomes" id="UP000006798"/>
    </source>
</evidence>
<dbReference type="HOGENOM" id="CLU_021802_2_4_4"/>
<geneLocation type="plasmid" evidence="11 12">
    <name>pBB1</name>
</geneLocation>
<protein>
    <submittedName>
        <fullName evidence="11">Acetylornithine deacetylase ArgE</fullName>
        <ecNumber evidence="11">3.5.1.16</ecNumber>
    </submittedName>
</protein>
<evidence type="ECO:0000256" key="4">
    <source>
        <dbReference type="ARBA" id="ARBA00022571"/>
    </source>
</evidence>
<dbReference type="InterPro" id="IPR036264">
    <property type="entry name" value="Bact_exopeptidase_dim_dom"/>
</dbReference>
<dbReference type="GeneID" id="34311807"/>